<dbReference type="GO" id="GO:0006281">
    <property type="term" value="P:DNA repair"/>
    <property type="evidence" value="ECO:0007669"/>
    <property type="project" value="TreeGrafter"/>
</dbReference>
<sequence>MNNSIIYALDFDGVICDSAVETAITGWKAACTLWHDMPTAVPQVMIDQFRLIRPIIETGYEAILAMRLLYLGETVEAIYSDYGDKIQSLLQDAQITVDDLKKLFGETRDVWIADDLIDWVNMNPLFDGVTAKLQQLGRQHIWYVITTKQERFVKQILKANAIELTDERIFGLDRNMSKVDVLKELLKQHPNTTVYFAEDRLPTLINVLKHDELASVKLIFALWGYNTAEDKTLAVQQAFTLQQLHNFLEL</sequence>
<proteinExistence type="predicted"/>
<evidence type="ECO:0000313" key="1">
    <source>
        <dbReference type="EMBL" id="SJM92665.1"/>
    </source>
</evidence>
<keyword evidence="2" id="KW-1185">Reference proteome</keyword>
<name>A0A1R4H8V1_9GAMM</name>
<gene>
    <name evidence="1" type="ORF">CRENPOLYSF2_2820002</name>
</gene>
<dbReference type="OrthoDB" id="368044at2"/>
<dbReference type="Proteomes" id="UP000195442">
    <property type="component" value="Unassembled WGS sequence"/>
</dbReference>
<reference evidence="2" key="1">
    <citation type="submission" date="2017-02" db="EMBL/GenBank/DDBJ databases">
        <authorList>
            <person name="Daims H."/>
        </authorList>
    </citation>
    <scope>NUCLEOTIDE SEQUENCE [LARGE SCALE GENOMIC DNA]</scope>
</reference>
<protein>
    <recommendedName>
        <fullName evidence="3">Haloacid dehalogenase domain protein hydrolase</fullName>
    </recommendedName>
</protein>
<dbReference type="GO" id="GO:0008967">
    <property type="term" value="F:phosphoglycolate phosphatase activity"/>
    <property type="evidence" value="ECO:0007669"/>
    <property type="project" value="TreeGrafter"/>
</dbReference>
<dbReference type="SUPFAM" id="SSF56784">
    <property type="entry name" value="HAD-like"/>
    <property type="match status" value="1"/>
</dbReference>
<dbReference type="InterPro" id="IPR036412">
    <property type="entry name" value="HAD-like_sf"/>
</dbReference>
<evidence type="ECO:0000313" key="2">
    <source>
        <dbReference type="Proteomes" id="UP000195442"/>
    </source>
</evidence>
<dbReference type="InterPro" id="IPR050155">
    <property type="entry name" value="HAD-like_hydrolase_sf"/>
</dbReference>
<dbReference type="EMBL" id="FUKJ01000204">
    <property type="protein sequence ID" value="SJM92665.1"/>
    <property type="molecule type" value="Genomic_DNA"/>
</dbReference>
<dbReference type="RefSeq" id="WP_087147066.1">
    <property type="nucleotide sequence ID" value="NZ_FUKJ01000204.1"/>
</dbReference>
<dbReference type="InterPro" id="IPR023214">
    <property type="entry name" value="HAD_sf"/>
</dbReference>
<dbReference type="InterPro" id="IPR023198">
    <property type="entry name" value="PGP-like_dom2"/>
</dbReference>
<evidence type="ECO:0008006" key="3">
    <source>
        <dbReference type="Google" id="ProtNLM"/>
    </source>
</evidence>
<organism evidence="1 2">
    <name type="scientific">Crenothrix polyspora</name>
    <dbReference type="NCBI Taxonomy" id="360316"/>
    <lineage>
        <taxon>Bacteria</taxon>
        <taxon>Pseudomonadati</taxon>
        <taxon>Pseudomonadota</taxon>
        <taxon>Gammaproteobacteria</taxon>
        <taxon>Methylococcales</taxon>
        <taxon>Crenotrichaceae</taxon>
        <taxon>Crenothrix</taxon>
    </lineage>
</organism>
<dbReference type="AlphaFoldDB" id="A0A1R4H8V1"/>
<dbReference type="Gene3D" id="3.40.50.1000">
    <property type="entry name" value="HAD superfamily/HAD-like"/>
    <property type="match status" value="1"/>
</dbReference>
<accession>A0A1R4H8V1</accession>
<dbReference type="PANTHER" id="PTHR43434">
    <property type="entry name" value="PHOSPHOGLYCOLATE PHOSPHATASE"/>
    <property type="match status" value="1"/>
</dbReference>
<dbReference type="PANTHER" id="PTHR43434:SF21">
    <property type="entry name" value="SLL0295 PROTEIN"/>
    <property type="match status" value="1"/>
</dbReference>
<dbReference type="GO" id="GO:0005829">
    <property type="term" value="C:cytosol"/>
    <property type="evidence" value="ECO:0007669"/>
    <property type="project" value="TreeGrafter"/>
</dbReference>
<dbReference type="Gene3D" id="1.10.150.240">
    <property type="entry name" value="Putative phosphatase, domain 2"/>
    <property type="match status" value="1"/>
</dbReference>